<evidence type="ECO:0000259" key="3">
    <source>
        <dbReference type="Pfam" id="PF12051"/>
    </source>
</evidence>
<feature type="transmembrane region" description="Helical" evidence="2">
    <location>
        <begin position="399"/>
        <end position="418"/>
    </location>
</feature>
<dbReference type="InterPro" id="IPR022703">
    <property type="entry name" value="DUF3533"/>
</dbReference>
<evidence type="ECO:0000256" key="2">
    <source>
        <dbReference type="SAM" id="Phobius"/>
    </source>
</evidence>
<feature type="transmembrane region" description="Helical" evidence="2">
    <location>
        <begin position="367"/>
        <end position="387"/>
    </location>
</feature>
<proteinExistence type="predicted"/>
<keyword evidence="2" id="KW-1133">Transmembrane helix</keyword>
<name>A0A6A5W0I0_9PLEO</name>
<sequence length="493" mass="55073">MVNLGLGCLRRFREKPTLTNTNRTPFYDESWKGIRTKFILQTTAGGVAFMLWFLACCCYMYGTLHGSTGRHAAVHVLAVDYDGGAVGEALQAAYQKLRGPGMVTLRFHTAEDYPTEEDMYRAVWEGKYWAAIAATEGASDRLAAALQGGEASESYNPADALHYIWNQQYYTTFANMVVQSGVSQLVVGSRVAFDKINGTQATLQTNTSDPAAIQALLNPILATARNIKVAAFGDVILLNTISIAIPIMIQFFFLLVLNGTSLQHQLYNKMTIRSSLLARRVAGLLFTLGAALCQTGYFWAFKEDWEVNGNQFAMTWMLYWLLMHIHLLILDSISTIAPLPVMPFVLLFWVFLNIASTLSPLELQPGFYHWSVALPSLNAYSILMTIWSGGAHNRLYRAFPILFSWWVVANITTSITHWRAAHLAYKMEHDQETAQKKANDEEAAVEVEGGTESSLSRKPTLFRLQMGLERQRTVEQAALEQRKVYGPSIPPLA</sequence>
<dbReference type="EMBL" id="ML977692">
    <property type="protein sequence ID" value="KAF1993651.1"/>
    <property type="molecule type" value="Genomic_DNA"/>
</dbReference>
<keyword evidence="2" id="KW-0812">Transmembrane</keyword>
<evidence type="ECO:0000313" key="4">
    <source>
        <dbReference type="EMBL" id="KAF1993651.1"/>
    </source>
</evidence>
<dbReference type="GO" id="GO:0016020">
    <property type="term" value="C:membrane"/>
    <property type="evidence" value="ECO:0007669"/>
    <property type="project" value="TreeGrafter"/>
</dbReference>
<evidence type="ECO:0000256" key="1">
    <source>
        <dbReference type="SAM" id="MobiDB-lite"/>
    </source>
</evidence>
<organism evidence="4 5">
    <name type="scientific">Amniculicola lignicola CBS 123094</name>
    <dbReference type="NCBI Taxonomy" id="1392246"/>
    <lineage>
        <taxon>Eukaryota</taxon>
        <taxon>Fungi</taxon>
        <taxon>Dikarya</taxon>
        <taxon>Ascomycota</taxon>
        <taxon>Pezizomycotina</taxon>
        <taxon>Dothideomycetes</taxon>
        <taxon>Pleosporomycetidae</taxon>
        <taxon>Pleosporales</taxon>
        <taxon>Amniculicolaceae</taxon>
        <taxon>Amniculicola</taxon>
    </lineage>
</organism>
<dbReference type="Proteomes" id="UP000799779">
    <property type="component" value="Unassembled WGS sequence"/>
</dbReference>
<gene>
    <name evidence="4" type="ORF">P154DRAFT_527591</name>
</gene>
<dbReference type="OrthoDB" id="2140105at2759"/>
<protein>
    <recommendedName>
        <fullName evidence="3">DUF3533 domain-containing protein</fullName>
    </recommendedName>
</protein>
<dbReference type="PANTHER" id="PTHR34814:SF2">
    <property type="entry name" value="DUF3533 DOMAIN-CONTAINING PROTEIN"/>
    <property type="match status" value="1"/>
</dbReference>
<feature type="transmembrane region" description="Helical" evidence="2">
    <location>
        <begin position="336"/>
        <end position="355"/>
    </location>
</feature>
<feature type="transmembrane region" description="Helical" evidence="2">
    <location>
        <begin position="312"/>
        <end position="330"/>
    </location>
</feature>
<feature type="transmembrane region" description="Helical" evidence="2">
    <location>
        <begin position="235"/>
        <end position="257"/>
    </location>
</feature>
<keyword evidence="2" id="KW-0472">Membrane</keyword>
<reference evidence="4" key="1">
    <citation type="journal article" date="2020" name="Stud. Mycol.">
        <title>101 Dothideomycetes genomes: a test case for predicting lifestyles and emergence of pathogens.</title>
        <authorList>
            <person name="Haridas S."/>
            <person name="Albert R."/>
            <person name="Binder M."/>
            <person name="Bloem J."/>
            <person name="Labutti K."/>
            <person name="Salamov A."/>
            <person name="Andreopoulos B."/>
            <person name="Baker S."/>
            <person name="Barry K."/>
            <person name="Bills G."/>
            <person name="Bluhm B."/>
            <person name="Cannon C."/>
            <person name="Castanera R."/>
            <person name="Culley D."/>
            <person name="Daum C."/>
            <person name="Ezra D."/>
            <person name="Gonzalez J."/>
            <person name="Henrissat B."/>
            <person name="Kuo A."/>
            <person name="Liang C."/>
            <person name="Lipzen A."/>
            <person name="Lutzoni F."/>
            <person name="Magnuson J."/>
            <person name="Mondo S."/>
            <person name="Nolan M."/>
            <person name="Ohm R."/>
            <person name="Pangilinan J."/>
            <person name="Park H.-J."/>
            <person name="Ramirez L."/>
            <person name="Alfaro M."/>
            <person name="Sun H."/>
            <person name="Tritt A."/>
            <person name="Yoshinaga Y."/>
            <person name="Zwiers L.-H."/>
            <person name="Turgeon B."/>
            <person name="Goodwin S."/>
            <person name="Spatafora J."/>
            <person name="Crous P."/>
            <person name="Grigoriev I."/>
        </authorList>
    </citation>
    <scope>NUCLEOTIDE SEQUENCE</scope>
    <source>
        <strain evidence="4">CBS 123094</strain>
    </source>
</reference>
<feature type="region of interest" description="Disordered" evidence="1">
    <location>
        <begin position="434"/>
        <end position="458"/>
    </location>
</feature>
<dbReference type="PANTHER" id="PTHR34814">
    <property type="entry name" value="NITROSOGUANIDINE RESISTANCE PROTEIN SNG1"/>
    <property type="match status" value="1"/>
</dbReference>
<accession>A0A6A5W0I0</accession>
<feature type="transmembrane region" description="Helical" evidence="2">
    <location>
        <begin position="277"/>
        <end position="300"/>
    </location>
</feature>
<evidence type="ECO:0000313" key="5">
    <source>
        <dbReference type="Proteomes" id="UP000799779"/>
    </source>
</evidence>
<dbReference type="InterPro" id="IPR053001">
    <property type="entry name" value="MNNG_permease-like"/>
</dbReference>
<keyword evidence="5" id="KW-1185">Reference proteome</keyword>
<dbReference type="AlphaFoldDB" id="A0A6A5W0I0"/>
<feature type="domain" description="DUF3533" evidence="3">
    <location>
        <begin position="49"/>
        <end position="410"/>
    </location>
</feature>
<dbReference type="Pfam" id="PF12051">
    <property type="entry name" value="DUF3533"/>
    <property type="match status" value="1"/>
</dbReference>